<dbReference type="Gene3D" id="3.40.50.720">
    <property type="entry name" value="NAD(P)-binding Rossmann-like Domain"/>
    <property type="match status" value="1"/>
</dbReference>
<dbReference type="InterPro" id="IPR000683">
    <property type="entry name" value="Gfo/Idh/MocA-like_OxRdtase_N"/>
</dbReference>
<evidence type="ECO:0000259" key="1">
    <source>
        <dbReference type="Pfam" id="PF01408"/>
    </source>
</evidence>
<name>A0A3L7JX53_9BACI</name>
<dbReference type="AlphaFoldDB" id="A0A3L7JX53"/>
<evidence type="ECO:0000313" key="2">
    <source>
        <dbReference type="EMBL" id="RLQ94854.1"/>
    </source>
</evidence>
<dbReference type="Gene3D" id="3.30.360.10">
    <property type="entry name" value="Dihydrodipicolinate Reductase, domain 2"/>
    <property type="match status" value="1"/>
</dbReference>
<gene>
    <name evidence="2" type="ORF">D9X91_12770</name>
</gene>
<dbReference type="GO" id="GO:0000166">
    <property type="term" value="F:nucleotide binding"/>
    <property type="evidence" value="ECO:0007669"/>
    <property type="project" value="InterPro"/>
</dbReference>
<dbReference type="EMBL" id="RCVZ01000008">
    <property type="protein sequence ID" value="RLQ94854.1"/>
    <property type="molecule type" value="Genomic_DNA"/>
</dbReference>
<proteinExistence type="predicted"/>
<organism evidence="2 3">
    <name type="scientific">Falsibacillus albus</name>
    <dbReference type="NCBI Taxonomy" id="2478915"/>
    <lineage>
        <taxon>Bacteria</taxon>
        <taxon>Bacillati</taxon>
        <taxon>Bacillota</taxon>
        <taxon>Bacilli</taxon>
        <taxon>Bacillales</taxon>
        <taxon>Bacillaceae</taxon>
        <taxon>Falsibacillus</taxon>
    </lineage>
</organism>
<dbReference type="SUPFAM" id="SSF51735">
    <property type="entry name" value="NAD(P)-binding Rossmann-fold domains"/>
    <property type="match status" value="1"/>
</dbReference>
<feature type="domain" description="Gfo/Idh/MocA-like oxidoreductase N-terminal" evidence="1">
    <location>
        <begin position="63"/>
        <end position="136"/>
    </location>
</feature>
<protein>
    <submittedName>
        <fullName evidence="2">Gfo/Idh/MocA family oxidoreductase</fullName>
    </submittedName>
</protein>
<comment type="caution">
    <text evidence="2">The sequence shown here is derived from an EMBL/GenBank/DDBJ whole genome shotgun (WGS) entry which is preliminary data.</text>
</comment>
<keyword evidence="3" id="KW-1185">Reference proteome</keyword>
<dbReference type="Pfam" id="PF01408">
    <property type="entry name" value="GFO_IDH_MocA"/>
    <property type="match status" value="1"/>
</dbReference>
<evidence type="ECO:0000313" key="3">
    <source>
        <dbReference type="Proteomes" id="UP000276770"/>
    </source>
</evidence>
<dbReference type="InterPro" id="IPR036291">
    <property type="entry name" value="NAD(P)-bd_dom_sf"/>
</dbReference>
<dbReference type="RefSeq" id="WP_121681017.1">
    <property type="nucleotide sequence ID" value="NZ_RCVZ01000008.1"/>
</dbReference>
<dbReference type="OrthoDB" id="128220at2"/>
<sequence length="291" mass="32847">MKPLKIGMIGLDTSHCIEFTKLLNNPSLPYHVPGGQITSAYPFFSEDLPISKERVSGYTDTLEKEFNITITESIKGTAKMSDAILLTAVDGRKHVDLFKELLPYQLPVFIDKPMTLSVNDAKELFALAEAHKVPAMSTSSLRYAESLSALIEKYKEDITSIYINGPLPMQEHMPGYFWYGIHMIEMAVAALGTGIKNVSVTANNLHEIVIAEWQDGRHAIIKGDPEWHPRFGAVVHTKTESYHADITKDHKPFYASLLEKIMEFFHTKTSPIPKEETIEVIRMIEMINQVR</sequence>
<reference evidence="2 3" key="1">
    <citation type="submission" date="2018-10" db="EMBL/GenBank/DDBJ databases">
        <title>Falsibacillus sp. genome draft.</title>
        <authorList>
            <person name="Shi S."/>
        </authorList>
    </citation>
    <scope>NUCLEOTIDE SEQUENCE [LARGE SCALE GENOMIC DNA]</scope>
    <source>
        <strain evidence="2 3">GY 10110</strain>
    </source>
</reference>
<dbReference type="Proteomes" id="UP000276770">
    <property type="component" value="Unassembled WGS sequence"/>
</dbReference>
<accession>A0A3L7JX53</accession>